<evidence type="ECO:0000256" key="2">
    <source>
        <dbReference type="SAM" id="MobiDB-lite"/>
    </source>
</evidence>
<dbReference type="STRING" id="33007.HMPREF3198_02064"/>
<comment type="caution">
    <text evidence="4">The sequence shown here is derived from an EMBL/GenBank/DDBJ whole genome shotgun (WGS) entry which is preliminary data.</text>
</comment>
<dbReference type="Proteomes" id="UP000235122">
    <property type="component" value="Unassembled WGS sequence"/>
</dbReference>
<reference evidence="4 5" key="1">
    <citation type="submission" date="2017-12" db="EMBL/GenBank/DDBJ databases">
        <title>Phylogenetic diversity of female urinary microbiome.</title>
        <authorList>
            <person name="Thomas-White K."/>
            <person name="Wolfe A.J."/>
        </authorList>
    </citation>
    <scope>NUCLEOTIDE SEQUENCE [LARGE SCALE GENOMIC DNA]</scope>
    <source>
        <strain evidence="4 5">UMB0402</strain>
    </source>
</reference>
<dbReference type="RefSeq" id="WP_024332155.1">
    <property type="nucleotide sequence ID" value="NZ_JASOXK010000010.1"/>
</dbReference>
<feature type="domain" description="Probable ATP-binding protein BrxC 4th six-stranded beta-sheet" evidence="3">
    <location>
        <begin position="560"/>
        <end position="729"/>
    </location>
</feature>
<dbReference type="InterPro" id="IPR027417">
    <property type="entry name" value="P-loop_NTPase"/>
</dbReference>
<proteinExistence type="predicted"/>
<dbReference type="InterPro" id="IPR047679">
    <property type="entry name" value="BREX_BrxC"/>
</dbReference>
<sequence>MKLAEMYAKDINRTIDGVIKASEDEHVRLEVEEYVFTAEIKNGLSRILEQYTSPHPKSNGVWISGFFGSGKSHLLKMTSFLLGDVQGSSSVSRDFVAEQFFQKADQDAFLQASLKKAAAIPATSLLFNIDAKDDKAQSSKNLALLGVFYREFYRACGYYDRDLAVARLERDLDSLHKLAQFKEAFTQVSGGKRWEDARKAALFANGDAEAALAQIGSPITNPIKTYRDNLALSAEGFAEEVRDWIDRQGPTYRLNFFIDEVGQYIGTDTKLMLSLQTVTEELFSKCQGRSSVFVTSQEQLSSVLGELADRRGDDFSKIQGRFDTQVNLSTQEVEEVVSKRLLTKTDQASAALRQVYAAHQAEFESAFSFPNWEKTYRNYCTASSFVDTYPFVNYQFDMFTQTMIGLSSAGAFTGRHSSVGARSLLGVAQQIAKDIQNKQVGVLASFDQFYDGMDQSLNSDIKLNVQRALAQFRDSNPLAIRVLKALLLVRYVQNFPKDPKNLRVLLRRDLDEDVAQLEADIEEALKQLERQVLVQRMPNGTYEYLTNEEQDIKREIDSMPVSNSQVWDYVKSAIVSALGSDATKYRYPDSKMDLNVGMFVDDTQVGAEQQIAIRYYTPNAGVDEGIVAQRSVGSQRDLFVLLDLEYEHYSEIETWHKTNDYLRRNSTSAQGSASRFIVEHKANNAERNASLQKDIADSIKNARFFVNGLEVSPSSRASAKDAVRAALGRVVATVYNRIGEVKPFLSWTESNIGLALQEDEGGIFTSPEVATLSSLANEVAQWIATTRQREGKSTYVSDAVEHYRCAPCGWPAAVTLAIIARGVRDNKLEVSHNQAPVPRTQLAQLLATRSEHKSLLVEQKKTYDHSQVARLLAVANDLTNAWPQMQQAGEAPKEVTRYAYKVIEDMRQVAESDFAFAAQTEQVIKAFEPFSVTHNVDFFMDGQNMASLEELLDVKEDFIEPVREFFKKHLPLAEKARQLALSPENYDLPGADAQLPGQIQALLESPNLYNLVPKLKVATESLERAQKALAQEQHRLIAAELAHAVEGVHASQQWREASEASRERVGNAIAEFEKLVASSANSAQLSSLQLKLNAAKTSWVNELMRVSPVPTPAPAAPGDADASPAAEPAPQSAVSKQPRAKSISSFLGSSSLATISSTQELDEYLGQLRGQLADFIDDGGVVTL</sequence>
<dbReference type="NCBIfam" id="NF033441">
    <property type="entry name" value="BREX_BrxC"/>
    <property type="match status" value="1"/>
</dbReference>
<feature type="coiled-coil region" evidence="1">
    <location>
        <begin position="1015"/>
        <end position="1042"/>
    </location>
</feature>
<keyword evidence="1" id="KW-0175">Coiled coil</keyword>
<keyword evidence="5" id="KW-1185">Reference proteome</keyword>
<protein>
    <submittedName>
        <fullName evidence="4">BREX system P-loop protein BrxC</fullName>
    </submittedName>
</protein>
<dbReference type="EMBL" id="PKKO01000001">
    <property type="protein sequence ID" value="PKY73490.1"/>
    <property type="molecule type" value="Genomic_DNA"/>
</dbReference>
<evidence type="ECO:0000313" key="5">
    <source>
        <dbReference type="Proteomes" id="UP000235122"/>
    </source>
</evidence>
<name>A0A2I1IQU9_9ACTO</name>
<gene>
    <name evidence="4" type="primary">brxC</name>
    <name evidence="4" type="ORF">CYJ19_02590</name>
</gene>
<dbReference type="SUPFAM" id="SSF52540">
    <property type="entry name" value="P-loop containing nucleoside triphosphate hydrolases"/>
    <property type="match status" value="1"/>
</dbReference>
<feature type="region of interest" description="Disordered" evidence="2">
    <location>
        <begin position="1110"/>
        <end position="1140"/>
    </location>
</feature>
<dbReference type="Pfam" id="PF25796">
    <property type="entry name" value="BREX_BrxC_4th"/>
    <property type="match status" value="1"/>
</dbReference>
<feature type="coiled-coil region" evidence="1">
    <location>
        <begin position="507"/>
        <end position="534"/>
    </location>
</feature>
<dbReference type="AlphaFoldDB" id="A0A2I1IQU9"/>
<evidence type="ECO:0000313" key="4">
    <source>
        <dbReference type="EMBL" id="PKY73490.1"/>
    </source>
</evidence>
<evidence type="ECO:0000256" key="1">
    <source>
        <dbReference type="SAM" id="Coils"/>
    </source>
</evidence>
<evidence type="ECO:0000259" key="3">
    <source>
        <dbReference type="Pfam" id="PF25796"/>
    </source>
</evidence>
<dbReference type="GeneID" id="35866508"/>
<feature type="compositionally biased region" description="Low complexity" evidence="2">
    <location>
        <begin position="1116"/>
        <end position="1135"/>
    </location>
</feature>
<accession>A0A2I1IQU9</accession>
<dbReference type="InterPro" id="IPR058036">
    <property type="entry name" value="BREX_BrxC_4th"/>
</dbReference>
<organism evidence="4 5">
    <name type="scientific">Winkia neuii</name>
    <dbReference type="NCBI Taxonomy" id="33007"/>
    <lineage>
        <taxon>Bacteria</taxon>
        <taxon>Bacillati</taxon>
        <taxon>Actinomycetota</taxon>
        <taxon>Actinomycetes</taxon>
        <taxon>Actinomycetales</taxon>
        <taxon>Actinomycetaceae</taxon>
        <taxon>Winkia</taxon>
    </lineage>
</organism>